<proteinExistence type="predicted"/>
<dbReference type="AlphaFoldDB" id="A0A4R5TVX3"/>
<dbReference type="OrthoDB" id="4950199at2"/>
<gene>
    <name evidence="1" type="ORF">E2F48_08325</name>
</gene>
<protein>
    <submittedName>
        <fullName evidence="1">Uncharacterized protein</fullName>
    </submittedName>
</protein>
<evidence type="ECO:0000313" key="1">
    <source>
        <dbReference type="EMBL" id="TDK25277.1"/>
    </source>
</evidence>
<sequence length="95" mass="9998">MAAPGIFGLPNTGDAADLGGRLLRQARELEDIRHRAAVVAALDWESPAGRNFRQYLAGRAAAVGAAAELLEQAARLAEEYAAERGDAPLAGGTWR</sequence>
<organism evidence="1 2">
    <name type="scientific">Arthrobacter crusticola</name>
    <dbReference type="NCBI Taxonomy" id="2547960"/>
    <lineage>
        <taxon>Bacteria</taxon>
        <taxon>Bacillati</taxon>
        <taxon>Actinomycetota</taxon>
        <taxon>Actinomycetes</taxon>
        <taxon>Micrococcales</taxon>
        <taxon>Micrococcaceae</taxon>
        <taxon>Arthrobacter</taxon>
    </lineage>
</organism>
<evidence type="ECO:0000313" key="2">
    <source>
        <dbReference type="Proteomes" id="UP000295411"/>
    </source>
</evidence>
<dbReference type="Proteomes" id="UP000295411">
    <property type="component" value="Unassembled WGS sequence"/>
</dbReference>
<keyword evidence="2" id="KW-1185">Reference proteome</keyword>
<comment type="caution">
    <text evidence="1">The sequence shown here is derived from an EMBL/GenBank/DDBJ whole genome shotgun (WGS) entry which is preliminary data.</text>
</comment>
<dbReference type="RefSeq" id="WP_133403554.1">
    <property type="nucleotide sequence ID" value="NZ_SMTK01000003.1"/>
</dbReference>
<dbReference type="EMBL" id="SMTK01000003">
    <property type="protein sequence ID" value="TDK25277.1"/>
    <property type="molecule type" value="Genomic_DNA"/>
</dbReference>
<accession>A0A4R5TVX3</accession>
<reference evidence="1 2" key="1">
    <citation type="submission" date="2019-03" db="EMBL/GenBank/DDBJ databases">
        <title>Arthrobacter sp. nov., an bacterium isolated from biocrust in Mu Us Desert.</title>
        <authorList>
            <person name="Lixiong L."/>
        </authorList>
    </citation>
    <scope>NUCLEOTIDE SEQUENCE [LARGE SCALE GENOMIC DNA]</scope>
    <source>
        <strain evidence="1 2">SLN-3</strain>
    </source>
</reference>
<name>A0A4R5TVX3_9MICC</name>